<dbReference type="Pfam" id="PF00015">
    <property type="entry name" value="MCPsignal"/>
    <property type="match status" value="1"/>
</dbReference>
<name>B8J6M6_ANAD2</name>
<dbReference type="SMART" id="SM00283">
    <property type="entry name" value="MA"/>
    <property type="match status" value="1"/>
</dbReference>
<evidence type="ECO:0000259" key="8">
    <source>
        <dbReference type="PROSITE" id="PS50885"/>
    </source>
</evidence>
<evidence type="ECO:0000256" key="4">
    <source>
        <dbReference type="PROSITE-ProRule" id="PRU00284"/>
    </source>
</evidence>
<dbReference type="KEGG" id="acp:A2cp1_3671"/>
<dbReference type="AlphaFoldDB" id="B8J6M6"/>
<dbReference type="InterPro" id="IPR003660">
    <property type="entry name" value="HAMP_dom"/>
</dbReference>
<dbReference type="CDD" id="cd06225">
    <property type="entry name" value="HAMP"/>
    <property type="match status" value="1"/>
</dbReference>
<dbReference type="SUPFAM" id="SSF58104">
    <property type="entry name" value="Methyl-accepting chemotaxis protein (MCP) signaling domain"/>
    <property type="match status" value="1"/>
</dbReference>
<evidence type="ECO:0000256" key="3">
    <source>
        <dbReference type="ARBA" id="ARBA00029447"/>
    </source>
</evidence>
<evidence type="ECO:0000313" key="10">
    <source>
        <dbReference type="Proteomes" id="UP000007089"/>
    </source>
</evidence>
<dbReference type="GO" id="GO:0004888">
    <property type="term" value="F:transmembrane signaling receptor activity"/>
    <property type="evidence" value="ECO:0007669"/>
    <property type="project" value="InterPro"/>
</dbReference>
<protein>
    <submittedName>
        <fullName evidence="9">Methyl-accepting chemotaxis sensory transducer</fullName>
    </submittedName>
</protein>
<dbReference type="PRINTS" id="PR00260">
    <property type="entry name" value="CHEMTRNSDUCR"/>
</dbReference>
<dbReference type="Pfam" id="PF00672">
    <property type="entry name" value="HAMP"/>
    <property type="match status" value="1"/>
</dbReference>
<sequence>MTKNVGIGERLGGVFAALIAILGIVAWLGLQRLSSQKDAIDAVAGPRWEETEQGVKGLEQIGRETALVSAVFLAADLEGARSAAAAADAADRDADGLVDALSRRVRSFRCEPGIDAMEQVAAARRTFAAAFERAQALLEQGHLEEARALARAEVLPLLEDVHRAWAAFFAHEGVHVRTAAAAVEADHDAARTTTLAMGVAAVLLAVVLAVWITRSITGPLRGAIGAAKRIAGGDLRDPVQVTSHDEIGALQRAMREMGEKLAEVIGDVRSGAEALTAASAQVASTSQSLSQGTGEQAASAEEATSSLEEMSASIAQNAENARQTEQMASLGARNTDVGGKAVAESVAAMRSIAGQISIVEEIAYQTNLLALNAAIEAARAGEHGRGFAVVATEVRKLAERAQRAAKEIGEVAGSSVHVAERSGELIAELVPAIQRTADLVQEVAAASQQQAVGVAQVSKAMAIVDQVTQRNASAAEELSGTAEEMASQAEALLQVVGFFRVREDGPRAG</sequence>
<dbReference type="GO" id="GO:0007165">
    <property type="term" value="P:signal transduction"/>
    <property type="evidence" value="ECO:0007669"/>
    <property type="project" value="UniProtKB-KW"/>
</dbReference>
<evidence type="ECO:0000259" key="7">
    <source>
        <dbReference type="PROSITE" id="PS50111"/>
    </source>
</evidence>
<feature type="transmembrane region" description="Helical" evidence="6">
    <location>
        <begin position="12"/>
        <end position="30"/>
    </location>
</feature>
<dbReference type="FunFam" id="1.10.287.950:FF:000001">
    <property type="entry name" value="Methyl-accepting chemotaxis sensory transducer"/>
    <property type="match status" value="1"/>
</dbReference>
<dbReference type="InterPro" id="IPR004090">
    <property type="entry name" value="Chemotax_Me-accpt_rcpt"/>
</dbReference>
<dbReference type="InterPro" id="IPR051310">
    <property type="entry name" value="MCP_chemotaxis"/>
</dbReference>
<evidence type="ECO:0000256" key="5">
    <source>
        <dbReference type="SAM" id="MobiDB-lite"/>
    </source>
</evidence>
<evidence type="ECO:0000313" key="9">
    <source>
        <dbReference type="EMBL" id="ACL66998.1"/>
    </source>
</evidence>
<dbReference type="PANTHER" id="PTHR43531:SF11">
    <property type="entry name" value="METHYL-ACCEPTING CHEMOTAXIS PROTEIN 3"/>
    <property type="match status" value="1"/>
</dbReference>
<feature type="transmembrane region" description="Helical" evidence="6">
    <location>
        <begin position="194"/>
        <end position="212"/>
    </location>
</feature>
<dbReference type="GO" id="GO:0005886">
    <property type="term" value="C:plasma membrane"/>
    <property type="evidence" value="ECO:0007669"/>
    <property type="project" value="TreeGrafter"/>
</dbReference>
<feature type="region of interest" description="Disordered" evidence="5">
    <location>
        <begin position="285"/>
        <end position="309"/>
    </location>
</feature>
<dbReference type="PANTHER" id="PTHR43531">
    <property type="entry name" value="PROTEIN ICFG"/>
    <property type="match status" value="1"/>
</dbReference>
<dbReference type="PROSITE" id="PS50885">
    <property type="entry name" value="HAMP"/>
    <property type="match status" value="1"/>
</dbReference>
<evidence type="ECO:0000256" key="6">
    <source>
        <dbReference type="SAM" id="Phobius"/>
    </source>
</evidence>
<feature type="domain" description="HAMP" evidence="8">
    <location>
        <begin position="214"/>
        <end position="266"/>
    </location>
</feature>
<evidence type="ECO:0000256" key="1">
    <source>
        <dbReference type="ARBA" id="ARBA00004370"/>
    </source>
</evidence>
<accession>B8J6M6</accession>
<proteinExistence type="inferred from homology"/>
<dbReference type="InterPro" id="IPR004089">
    <property type="entry name" value="MCPsignal_dom"/>
</dbReference>
<dbReference type="RefSeq" id="WP_015934770.1">
    <property type="nucleotide sequence ID" value="NC_011891.1"/>
</dbReference>
<dbReference type="Gene3D" id="1.10.287.950">
    <property type="entry name" value="Methyl-accepting chemotaxis protein"/>
    <property type="match status" value="1"/>
</dbReference>
<keyword evidence="6" id="KW-0812">Transmembrane</keyword>
<feature type="domain" description="Methyl-accepting transducer" evidence="7">
    <location>
        <begin position="271"/>
        <end position="486"/>
    </location>
</feature>
<keyword evidence="2" id="KW-0145">Chemotaxis</keyword>
<keyword evidence="6" id="KW-0472">Membrane</keyword>
<dbReference type="GO" id="GO:0006935">
    <property type="term" value="P:chemotaxis"/>
    <property type="evidence" value="ECO:0007669"/>
    <property type="project" value="UniProtKB-KW"/>
</dbReference>
<evidence type="ECO:0000256" key="2">
    <source>
        <dbReference type="ARBA" id="ARBA00022500"/>
    </source>
</evidence>
<dbReference type="EMBL" id="CP001359">
    <property type="protein sequence ID" value="ACL66998.1"/>
    <property type="molecule type" value="Genomic_DNA"/>
</dbReference>
<organism evidence="9 10">
    <name type="scientific">Anaeromyxobacter dehalogenans (strain ATCC BAA-258 / DSM 21875 / 2CP-1)</name>
    <dbReference type="NCBI Taxonomy" id="455488"/>
    <lineage>
        <taxon>Bacteria</taxon>
        <taxon>Pseudomonadati</taxon>
        <taxon>Myxococcota</taxon>
        <taxon>Myxococcia</taxon>
        <taxon>Myxococcales</taxon>
        <taxon>Cystobacterineae</taxon>
        <taxon>Anaeromyxobacteraceae</taxon>
        <taxon>Anaeromyxobacter</taxon>
    </lineage>
</organism>
<dbReference type="PROSITE" id="PS50111">
    <property type="entry name" value="CHEMOTAXIS_TRANSDUC_2"/>
    <property type="match status" value="1"/>
</dbReference>
<keyword evidence="4" id="KW-0807">Transducer</keyword>
<comment type="subcellular location">
    <subcellularLocation>
        <location evidence="1">Membrane</location>
    </subcellularLocation>
</comment>
<comment type="similarity">
    <text evidence="3">Belongs to the methyl-accepting chemotaxis (MCP) protein family.</text>
</comment>
<keyword evidence="10" id="KW-1185">Reference proteome</keyword>
<keyword evidence="6" id="KW-1133">Transmembrane helix</keyword>
<dbReference type="Proteomes" id="UP000007089">
    <property type="component" value="Chromosome"/>
</dbReference>
<gene>
    <name evidence="9" type="ordered locus">A2cp1_3671</name>
</gene>
<dbReference type="SMART" id="SM00304">
    <property type="entry name" value="HAMP"/>
    <property type="match status" value="1"/>
</dbReference>
<reference evidence="9" key="1">
    <citation type="submission" date="2009-01" db="EMBL/GenBank/DDBJ databases">
        <title>Complete sequence of Anaeromyxobacter dehalogenans 2CP-1.</title>
        <authorList>
            <consortium name="US DOE Joint Genome Institute"/>
            <person name="Lucas S."/>
            <person name="Copeland A."/>
            <person name="Lapidus A."/>
            <person name="Glavina del Rio T."/>
            <person name="Dalin E."/>
            <person name="Tice H."/>
            <person name="Bruce D."/>
            <person name="Goodwin L."/>
            <person name="Pitluck S."/>
            <person name="Saunders E."/>
            <person name="Brettin T."/>
            <person name="Detter J.C."/>
            <person name="Han C."/>
            <person name="Larimer F."/>
            <person name="Land M."/>
            <person name="Hauser L."/>
            <person name="Kyrpides N."/>
            <person name="Ovchinnikova G."/>
            <person name="Beliaev A.S."/>
            <person name="Richardson P."/>
        </authorList>
    </citation>
    <scope>NUCLEOTIDE SEQUENCE</scope>
    <source>
        <strain evidence="9">2CP-1</strain>
    </source>
</reference>
<dbReference type="HOGENOM" id="CLU_000445_107_16_7"/>